<dbReference type="RefSeq" id="WP_274584430.1">
    <property type="nucleotide sequence ID" value="NZ_CP145811.1"/>
</dbReference>
<keyword evidence="3" id="KW-0813">Transport</keyword>
<evidence type="ECO:0000256" key="2">
    <source>
        <dbReference type="ARBA" id="ARBA00008814"/>
    </source>
</evidence>
<evidence type="ECO:0000313" key="8">
    <source>
        <dbReference type="EMBL" id="WWY03550.1"/>
    </source>
</evidence>
<keyword evidence="4" id="KW-0408">Iron</keyword>
<dbReference type="PROSITE" id="PS51257">
    <property type="entry name" value="PROKAR_LIPOPROTEIN"/>
    <property type="match status" value="1"/>
</dbReference>
<organism evidence="7">
    <name type="scientific">Neisseria leonii</name>
    <dbReference type="NCBI Taxonomy" id="2995413"/>
    <lineage>
        <taxon>Bacteria</taxon>
        <taxon>Pseudomonadati</taxon>
        <taxon>Pseudomonadota</taxon>
        <taxon>Betaproteobacteria</taxon>
        <taxon>Neisseriales</taxon>
        <taxon>Neisseriaceae</taxon>
        <taxon>Neisseria</taxon>
    </lineage>
</organism>
<evidence type="ECO:0000256" key="3">
    <source>
        <dbReference type="ARBA" id="ARBA00022448"/>
    </source>
</evidence>
<evidence type="ECO:0000313" key="7">
    <source>
        <dbReference type="EMBL" id="MDD9327157.1"/>
    </source>
</evidence>
<dbReference type="CDD" id="cd01146">
    <property type="entry name" value="FhuD"/>
    <property type="match status" value="1"/>
</dbReference>
<dbReference type="Pfam" id="PF01497">
    <property type="entry name" value="Peripla_BP_2"/>
    <property type="match status" value="1"/>
</dbReference>
<dbReference type="Gene3D" id="3.40.50.1980">
    <property type="entry name" value="Nitrogenase molybdenum iron protein domain"/>
    <property type="match status" value="2"/>
</dbReference>
<evidence type="ECO:0000313" key="9">
    <source>
        <dbReference type="Proteomes" id="UP001149607"/>
    </source>
</evidence>
<evidence type="ECO:0000256" key="1">
    <source>
        <dbReference type="ARBA" id="ARBA00004196"/>
    </source>
</evidence>
<keyword evidence="5" id="KW-0732">Signal</keyword>
<dbReference type="AlphaFoldDB" id="A0A9X4E0E6"/>
<dbReference type="GO" id="GO:0030288">
    <property type="term" value="C:outer membrane-bounded periplasmic space"/>
    <property type="evidence" value="ECO:0007669"/>
    <property type="project" value="TreeGrafter"/>
</dbReference>
<dbReference type="GO" id="GO:1901678">
    <property type="term" value="P:iron coordination entity transport"/>
    <property type="evidence" value="ECO:0007669"/>
    <property type="project" value="UniProtKB-ARBA"/>
</dbReference>
<accession>A0A9X4E0E6</accession>
<proteinExistence type="inferred from homology"/>
<name>A0A9X4E0E6_9NEIS</name>
<sequence length="347" mass="37683">MNRRDFLLAGSFMAAGCLLGCRPLPSGTKPLFEHPDSSAPFPVVIHGALGDTRIDRPPQRVVALGAGAEDIALSLGVTPVAIEAHLWGGDEKGYLPWFKEAVLQTRQVLPDTVAMYPELDIEKIIGLKPDLVLAPQSGISPAIFKQLSGFVPVVAYPGRAWLTSVQEQFEIAGAALGRLPQARQVYRLMQEQMAAYRAAYPHLQQYTFAYLNAGRHMVNLWTYVAGDPRVDALTQLGLELAPSVRNLPVRSGSFVAEIGLENADMLADVDIVVSGFLNEQARDAVAAVPLYSAIPAIRNGAYVALTDKTLIMAMSYGTYLSLSWGIPRFMPILLEAAARVPAKMERL</sequence>
<dbReference type="InterPro" id="IPR051313">
    <property type="entry name" value="Bact_iron-sidero_bind"/>
</dbReference>
<dbReference type="EMBL" id="JAPQFL010000001">
    <property type="protein sequence ID" value="MDD9327157.1"/>
    <property type="molecule type" value="Genomic_DNA"/>
</dbReference>
<dbReference type="EMBL" id="CP146598">
    <property type="protein sequence ID" value="WWY03550.1"/>
    <property type="molecule type" value="Genomic_DNA"/>
</dbReference>
<keyword evidence="9" id="KW-1185">Reference proteome</keyword>
<evidence type="ECO:0000256" key="5">
    <source>
        <dbReference type="ARBA" id="ARBA00022729"/>
    </source>
</evidence>
<keyword evidence="4" id="KW-0406">Ion transport</keyword>
<dbReference type="SUPFAM" id="SSF53807">
    <property type="entry name" value="Helical backbone' metal receptor"/>
    <property type="match status" value="1"/>
</dbReference>
<dbReference type="PANTHER" id="PTHR30532:SF28">
    <property type="entry name" value="PETROBACTIN-BINDING PROTEIN YCLQ"/>
    <property type="match status" value="1"/>
</dbReference>
<dbReference type="InterPro" id="IPR002491">
    <property type="entry name" value="ABC_transptr_periplasmic_BD"/>
</dbReference>
<dbReference type="PROSITE" id="PS50983">
    <property type="entry name" value="FE_B12_PBP"/>
    <property type="match status" value="1"/>
</dbReference>
<reference evidence="7" key="1">
    <citation type="submission" date="2022-10" db="EMBL/GenBank/DDBJ databases">
        <authorList>
            <person name="Boutroux M."/>
        </authorList>
    </citation>
    <scope>NUCLEOTIDE SEQUENCE</scope>
    <source>
        <strain evidence="7">51.81</strain>
    </source>
</reference>
<evidence type="ECO:0000259" key="6">
    <source>
        <dbReference type="PROSITE" id="PS50983"/>
    </source>
</evidence>
<gene>
    <name evidence="7" type="ORF">ORY91_000538</name>
    <name evidence="8" type="ORF">V9W64_02060</name>
</gene>
<dbReference type="Proteomes" id="UP001149607">
    <property type="component" value="Chromosome"/>
</dbReference>
<keyword evidence="4" id="KW-0410">Iron transport</keyword>
<evidence type="ECO:0000256" key="4">
    <source>
        <dbReference type="ARBA" id="ARBA00022496"/>
    </source>
</evidence>
<reference evidence="8" key="2">
    <citation type="submission" date="2024-02" db="EMBL/GenBank/DDBJ databases">
        <title>Neisseria leonii sp. nov.</title>
        <authorList>
            <person name="Boutroux M."/>
            <person name="Favre-Rochex S."/>
            <person name="Gorgette O."/>
            <person name="Touak G."/>
            <person name="Muhle E."/>
            <person name="Chesneau O."/>
            <person name="Clermont D."/>
            <person name="Rahi P."/>
        </authorList>
    </citation>
    <scope>NUCLEOTIDE SEQUENCE</scope>
    <source>
        <strain evidence="8">51.81</strain>
    </source>
</reference>
<feature type="domain" description="Fe/B12 periplasmic-binding" evidence="6">
    <location>
        <begin position="60"/>
        <end position="337"/>
    </location>
</feature>
<comment type="similarity">
    <text evidence="2">Belongs to the bacterial solute-binding protein 8 family.</text>
</comment>
<protein>
    <submittedName>
        <fullName evidence="7">Iron-siderophore ABC transporter substrate-binding protein</fullName>
    </submittedName>
</protein>
<dbReference type="PANTHER" id="PTHR30532">
    <property type="entry name" value="IRON III DICITRATE-BINDING PERIPLASMIC PROTEIN"/>
    <property type="match status" value="1"/>
</dbReference>
<comment type="subcellular location">
    <subcellularLocation>
        <location evidence="1">Cell envelope</location>
    </subcellularLocation>
</comment>